<protein>
    <submittedName>
        <fullName evidence="2">Uncharacterized protein</fullName>
    </submittedName>
</protein>
<feature type="compositionally biased region" description="Polar residues" evidence="1">
    <location>
        <begin position="75"/>
        <end position="84"/>
    </location>
</feature>
<dbReference type="AlphaFoldDB" id="A0A9W6UXB4"/>
<evidence type="ECO:0000256" key="1">
    <source>
        <dbReference type="SAM" id="MobiDB-lite"/>
    </source>
</evidence>
<comment type="caution">
    <text evidence="2">The sequence shown here is derived from an EMBL/GenBank/DDBJ whole genome shotgun (WGS) entry which is preliminary data.</text>
</comment>
<dbReference type="Proteomes" id="UP001165124">
    <property type="component" value="Unassembled WGS sequence"/>
</dbReference>
<keyword evidence="3" id="KW-1185">Reference proteome</keyword>
<gene>
    <name evidence="2" type="ORF">Arub01_27640</name>
</gene>
<sequence length="84" mass="9127">MKFVPDRSGDRARHGLHRVAPRCSALEAGGEQVDRHGKIRDKARSSASLVGVAEPTQHAGDDEGHHETRECAEQAAQQNRTCDA</sequence>
<organism evidence="2 3">
    <name type="scientific">Actinomadura rubrobrunea</name>
    <dbReference type="NCBI Taxonomy" id="115335"/>
    <lineage>
        <taxon>Bacteria</taxon>
        <taxon>Bacillati</taxon>
        <taxon>Actinomycetota</taxon>
        <taxon>Actinomycetes</taxon>
        <taxon>Streptosporangiales</taxon>
        <taxon>Thermomonosporaceae</taxon>
        <taxon>Actinomadura</taxon>
    </lineage>
</organism>
<proteinExistence type="predicted"/>
<evidence type="ECO:0000313" key="2">
    <source>
        <dbReference type="EMBL" id="GLW64520.1"/>
    </source>
</evidence>
<reference evidence="2" key="1">
    <citation type="submission" date="2023-02" db="EMBL/GenBank/DDBJ databases">
        <title>Actinomadura rubrobrunea NBRC 14622.</title>
        <authorList>
            <person name="Ichikawa N."/>
            <person name="Sato H."/>
            <person name="Tonouchi N."/>
        </authorList>
    </citation>
    <scope>NUCLEOTIDE SEQUENCE</scope>
    <source>
        <strain evidence="2">NBRC 14622</strain>
    </source>
</reference>
<feature type="compositionally biased region" description="Basic and acidic residues" evidence="1">
    <location>
        <begin position="59"/>
        <end position="72"/>
    </location>
</feature>
<name>A0A9W6UXB4_9ACTN</name>
<evidence type="ECO:0000313" key="3">
    <source>
        <dbReference type="Proteomes" id="UP001165124"/>
    </source>
</evidence>
<feature type="region of interest" description="Disordered" evidence="1">
    <location>
        <begin position="27"/>
        <end position="84"/>
    </location>
</feature>
<dbReference type="EMBL" id="BSRZ01000005">
    <property type="protein sequence ID" value="GLW64520.1"/>
    <property type="molecule type" value="Genomic_DNA"/>
</dbReference>
<accession>A0A9W6UXB4</accession>
<feature type="compositionally biased region" description="Basic and acidic residues" evidence="1">
    <location>
        <begin position="32"/>
        <end position="44"/>
    </location>
</feature>